<dbReference type="GeneTree" id="ENSGT01120000271821"/>
<reference evidence="2" key="2">
    <citation type="submission" date="2025-08" db="UniProtKB">
        <authorList>
            <consortium name="Ensembl"/>
        </authorList>
    </citation>
    <scope>IDENTIFICATION</scope>
</reference>
<evidence type="ECO:0000259" key="1">
    <source>
        <dbReference type="Pfam" id="PF09004"/>
    </source>
</evidence>
<dbReference type="Ensembl" id="ENSATET00000074718.1">
    <property type="protein sequence ID" value="ENSATEP00000074122.1"/>
    <property type="gene ID" value="ENSATEG00000032871.1"/>
</dbReference>
<dbReference type="GO" id="GO:0008168">
    <property type="term" value="F:methyltransferase activity"/>
    <property type="evidence" value="ECO:0007669"/>
    <property type="project" value="InterPro"/>
</dbReference>
<dbReference type="Proteomes" id="UP000265040">
    <property type="component" value="Chromosome 7"/>
</dbReference>
<reference evidence="2" key="3">
    <citation type="submission" date="2025-09" db="UniProtKB">
        <authorList>
            <consortium name="Ensembl"/>
        </authorList>
    </citation>
    <scope>IDENTIFICATION</scope>
</reference>
<evidence type="ECO:0000313" key="3">
    <source>
        <dbReference type="Proteomes" id="UP000265040"/>
    </source>
</evidence>
<dbReference type="GO" id="GO:0016706">
    <property type="term" value="F:2-oxoglutarate-dependent dioxygenase activity"/>
    <property type="evidence" value="ECO:0007669"/>
    <property type="project" value="InterPro"/>
</dbReference>
<keyword evidence="3" id="KW-1185">Reference proteome</keyword>
<dbReference type="Pfam" id="PF09004">
    <property type="entry name" value="ALKBH8_N"/>
    <property type="match status" value="1"/>
</dbReference>
<dbReference type="PANTHER" id="PTHR33332">
    <property type="entry name" value="REVERSE TRANSCRIPTASE DOMAIN-CONTAINING PROTEIN"/>
    <property type="match status" value="1"/>
</dbReference>
<sequence>MTVSTHPDNVVIKFADDTTVVGLISGGDETAYRDEIQRLVGWCEDNNLVLNTSKTKEVIVDFRRKKSDLQSIVINGECVKRVPSFKYLGVHIDKDLQWSSNTAEVMKKAQQRLHFLRILRRVNLKRELLVAFYRCSIESVLTYCISVWFSSCTMAQKKVLQRVINTAQKIIGHPLPSLKDLYSTRCLRRARNILKDCTHPGHRVFKWLPSGKRLRVLRSRTNRLRDSFYNRAIALMNTHTHLV</sequence>
<dbReference type="AlphaFoldDB" id="A0AAQ6IK40"/>
<feature type="domain" description="Alkylated DNA repair protein AlkB homologue 8 N-terminal" evidence="1">
    <location>
        <begin position="98"/>
        <end position="139"/>
    </location>
</feature>
<evidence type="ECO:0000313" key="2">
    <source>
        <dbReference type="Ensembl" id="ENSATEP00000074122.1"/>
    </source>
</evidence>
<reference evidence="2 3" key="1">
    <citation type="submission" date="2021-04" db="EMBL/GenBank/DDBJ databases">
        <authorList>
            <consortium name="Wellcome Sanger Institute Data Sharing"/>
        </authorList>
    </citation>
    <scope>NUCLEOTIDE SEQUENCE [LARGE SCALE GENOMIC DNA]</scope>
</reference>
<name>A0AAQ6IK40_ANATE</name>
<accession>A0AAQ6IK40</accession>
<proteinExistence type="predicted"/>
<dbReference type="InterPro" id="IPR015095">
    <property type="entry name" value="AlkB_hom8_N"/>
</dbReference>
<protein>
    <recommendedName>
        <fullName evidence="1">Alkylated DNA repair protein AlkB homologue 8 N-terminal domain-containing protein</fullName>
    </recommendedName>
</protein>
<organism evidence="2 3">
    <name type="scientific">Anabas testudineus</name>
    <name type="common">Climbing perch</name>
    <name type="synonym">Anthias testudineus</name>
    <dbReference type="NCBI Taxonomy" id="64144"/>
    <lineage>
        <taxon>Eukaryota</taxon>
        <taxon>Metazoa</taxon>
        <taxon>Chordata</taxon>
        <taxon>Craniata</taxon>
        <taxon>Vertebrata</taxon>
        <taxon>Euteleostomi</taxon>
        <taxon>Actinopterygii</taxon>
        <taxon>Neopterygii</taxon>
        <taxon>Teleostei</taxon>
        <taxon>Neoteleostei</taxon>
        <taxon>Acanthomorphata</taxon>
        <taxon>Anabantaria</taxon>
        <taxon>Anabantiformes</taxon>
        <taxon>Anabantoidei</taxon>
        <taxon>Anabantidae</taxon>
        <taxon>Anabas</taxon>
    </lineage>
</organism>